<dbReference type="PRINTS" id="PR00032">
    <property type="entry name" value="HTHARAC"/>
</dbReference>
<feature type="region of interest" description="Disordered" evidence="4">
    <location>
        <begin position="395"/>
        <end position="420"/>
    </location>
</feature>
<feature type="domain" description="HTH araC/xylS-type" evidence="6">
    <location>
        <begin position="290"/>
        <end position="398"/>
    </location>
</feature>
<feature type="transmembrane region" description="Helical" evidence="5">
    <location>
        <begin position="162"/>
        <end position="182"/>
    </location>
</feature>
<evidence type="ECO:0000313" key="7">
    <source>
        <dbReference type="EMBL" id="QJW89309.1"/>
    </source>
</evidence>
<feature type="transmembrane region" description="Helical" evidence="5">
    <location>
        <begin position="102"/>
        <end position="121"/>
    </location>
</feature>
<dbReference type="PROSITE" id="PS00041">
    <property type="entry name" value="HTH_ARAC_FAMILY_1"/>
    <property type="match status" value="1"/>
</dbReference>
<dbReference type="InterPro" id="IPR018062">
    <property type="entry name" value="HTH_AraC-typ_CS"/>
</dbReference>
<keyword evidence="2" id="KW-0238">DNA-binding</keyword>
<keyword evidence="5" id="KW-0472">Membrane</keyword>
<evidence type="ECO:0000256" key="3">
    <source>
        <dbReference type="ARBA" id="ARBA00023163"/>
    </source>
</evidence>
<evidence type="ECO:0000259" key="6">
    <source>
        <dbReference type="PROSITE" id="PS01124"/>
    </source>
</evidence>
<name>A0A6M5Y608_9BACT</name>
<accession>A0A6M5Y608</accession>
<dbReference type="KEGG" id="stae:HNV11_07885"/>
<dbReference type="PANTHER" id="PTHR43280:SF29">
    <property type="entry name" value="ARAC-FAMILY TRANSCRIPTIONAL REGULATOR"/>
    <property type="match status" value="1"/>
</dbReference>
<feature type="compositionally biased region" description="Low complexity" evidence="4">
    <location>
        <begin position="403"/>
        <end position="420"/>
    </location>
</feature>
<gene>
    <name evidence="7" type="ORF">HNV11_07885</name>
</gene>
<evidence type="ECO:0000256" key="4">
    <source>
        <dbReference type="SAM" id="MobiDB-lite"/>
    </source>
</evidence>
<dbReference type="Pfam" id="PF12833">
    <property type="entry name" value="HTH_18"/>
    <property type="match status" value="1"/>
</dbReference>
<dbReference type="Gene3D" id="1.10.10.60">
    <property type="entry name" value="Homeodomain-like"/>
    <property type="match status" value="2"/>
</dbReference>
<dbReference type="InterPro" id="IPR020449">
    <property type="entry name" value="Tscrpt_reg_AraC-type_HTH"/>
</dbReference>
<dbReference type="PROSITE" id="PS01124">
    <property type="entry name" value="HTH_ARAC_FAMILY_2"/>
    <property type="match status" value="1"/>
</dbReference>
<proteinExistence type="predicted"/>
<keyword evidence="1" id="KW-0805">Transcription regulation</keyword>
<dbReference type="EMBL" id="CP053435">
    <property type="protein sequence ID" value="QJW89309.1"/>
    <property type="molecule type" value="Genomic_DNA"/>
</dbReference>
<keyword evidence="8" id="KW-1185">Reference proteome</keyword>
<dbReference type="GO" id="GO:0043565">
    <property type="term" value="F:sequence-specific DNA binding"/>
    <property type="evidence" value="ECO:0007669"/>
    <property type="project" value="InterPro"/>
</dbReference>
<dbReference type="InterPro" id="IPR018060">
    <property type="entry name" value="HTH_AraC"/>
</dbReference>
<dbReference type="InterPro" id="IPR009057">
    <property type="entry name" value="Homeodomain-like_sf"/>
</dbReference>
<feature type="region of interest" description="Disordered" evidence="4">
    <location>
        <begin position="262"/>
        <end position="282"/>
    </location>
</feature>
<evidence type="ECO:0000313" key="8">
    <source>
        <dbReference type="Proteomes" id="UP000502756"/>
    </source>
</evidence>
<feature type="transmembrane region" description="Helical" evidence="5">
    <location>
        <begin position="228"/>
        <end position="246"/>
    </location>
</feature>
<keyword evidence="5" id="KW-0812">Transmembrane</keyword>
<dbReference type="Proteomes" id="UP000502756">
    <property type="component" value="Chromosome"/>
</dbReference>
<evidence type="ECO:0000256" key="1">
    <source>
        <dbReference type="ARBA" id="ARBA00023015"/>
    </source>
</evidence>
<dbReference type="SMART" id="SM00342">
    <property type="entry name" value="HTH_ARAC"/>
    <property type="match status" value="1"/>
</dbReference>
<dbReference type="SUPFAM" id="SSF46689">
    <property type="entry name" value="Homeodomain-like"/>
    <property type="match status" value="1"/>
</dbReference>
<evidence type="ECO:0000256" key="2">
    <source>
        <dbReference type="ARBA" id="ARBA00023125"/>
    </source>
</evidence>
<protein>
    <submittedName>
        <fullName evidence="7">Helix-turn-helix transcriptional regulator</fullName>
    </submittedName>
</protein>
<keyword evidence="5" id="KW-1133">Transmembrane helix</keyword>
<feature type="transmembrane region" description="Helical" evidence="5">
    <location>
        <begin position="6"/>
        <end position="30"/>
    </location>
</feature>
<feature type="transmembrane region" description="Helical" evidence="5">
    <location>
        <begin position="78"/>
        <end position="95"/>
    </location>
</feature>
<sequence>MQTLPVHLDLFALIILLGIAQGLFLGVFFLTGERGRNVANRCLGWFMLALAAVTSEIFLCYTNYMFRLLELVDFSEPVNFTVGPLFFFYVFARLHGRLPRRWGWHLLPLGIWMVNALTWFYQPIEFKYDSYVDSYHPELPFVPTQHYLTEDFTGLRDYVSELTMLSCLVYIILALIEIRRTYSRQGLSWRQSAPARLAQLRNLTLLNLSFPILIGLVKPQFYEDLGDYILACHVTALIYVLSFLVMRGSDFYKVEEPLESRREPVPVEPESPAEPRKKYEKSALSEEVEEAVLAKLNRLLESDKPFLQPDLSLPRLAQQLNTSPHHLSQLLNDRLGQSFFDWLATHRIAEAQRLLRDPATTNLKIDEIAERVGYNSPSAFHTAFKRLIGQTPAQYREAAGTGSATPEPAEAASSRSARTS</sequence>
<dbReference type="GO" id="GO:0003700">
    <property type="term" value="F:DNA-binding transcription factor activity"/>
    <property type="evidence" value="ECO:0007669"/>
    <property type="project" value="InterPro"/>
</dbReference>
<feature type="transmembrane region" description="Helical" evidence="5">
    <location>
        <begin position="42"/>
        <end position="66"/>
    </location>
</feature>
<keyword evidence="3" id="KW-0804">Transcription</keyword>
<evidence type="ECO:0000256" key="5">
    <source>
        <dbReference type="SAM" id="Phobius"/>
    </source>
</evidence>
<dbReference type="RefSeq" id="WP_171739148.1">
    <property type="nucleotide sequence ID" value="NZ_CP053435.1"/>
</dbReference>
<organism evidence="7 8">
    <name type="scientific">Spirosoma taeanense</name>
    <dbReference type="NCBI Taxonomy" id="2735870"/>
    <lineage>
        <taxon>Bacteria</taxon>
        <taxon>Pseudomonadati</taxon>
        <taxon>Bacteroidota</taxon>
        <taxon>Cytophagia</taxon>
        <taxon>Cytophagales</taxon>
        <taxon>Cytophagaceae</taxon>
        <taxon>Spirosoma</taxon>
    </lineage>
</organism>
<dbReference type="PANTHER" id="PTHR43280">
    <property type="entry name" value="ARAC-FAMILY TRANSCRIPTIONAL REGULATOR"/>
    <property type="match status" value="1"/>
</dbReference>
<feature type="transmembrane region" description="Helical" evidence="5">
    <location>
        <begin position="203"/>
        <end position="222"/>
    </location>
</feature>
<feature type="compositionally biased region" description="Basic and acidic residues" evidence="4">
    <location>
        <begin position="273"/>
        <end position="282"/>
    </location>
</feature>
<reference evidence="7 8" key="1">
    <citation type="submission" date="2020-05" db="EMBL/GenBank/DDBJ databases">
        <title>Genome sequencing of Spirosoma sp. TS118.</title>
        <authorList>
            <person name="Lee J.-H."/>
            <person name="Jeong S."/>
            <person name="Zhao L."/>
            <person name="Jung J.-H."/>
            <person name="Kim M.-K."/>
            <person name="Lim S."/>
        </authorList>
    </citation>
    <scope>NUCLEOTIDE SEQUENCE [LARGE SCALE GENOMIC DNA]</scope>
    <source>
        <strain evidence="7 8">TS118</strain>
    </source>
</reference>
<dbReference type="AlphaFoldDB" id="A0A6M5Y608"/>